<keyword evidence="3" id="KW-1185">Reference proteome</keyword>
<dbReference type="InterPro" id="IPR018962">
    <property type="entry name" value="DUF1995"/>
</dbReference>
<comment type="caution">
    <text evidence="2">The sequence shown here is derived from an EMBL/GenBank/DDBJ whole genome shotgun (WGS) entry which is preliminary data.</text>
</comment>
<evidence type="ECO:0000313" key="2">
    <source>
        <dbReference type="EMBL" id="EWM23631.1"/>
    </source>
</evidence>
<dbReference type="PANTHER" id="PTHR35690:SF1">
    <property type="entry name" value="OS01G0363500 PROTEIN"/>
    <property type="match status" value="1"/>
</dbReference>
<gene>
    <name evidence="2" type="ORF">Naga_100165g14</name>
</gene>
<dbReference type="EMBL" id="AZIL01001545">
    <property type="protein sequence ID" value="EWM23631.1"/>
    <property type="molecule type" value="Genomic_DNA"/>
</dbReference>
<sequence length="551" mass="60315">MTQPWYSRRTRKAISSRVIICLVLATLPLTINTFTLPCHIIHPPRVNQPKPCVVRATSSVVEDFSSDQLREKLEGVWETNVPSSLNAIIKEAQASLAAALQAGEKRLRIDIRTPGLDEQFEQTAAREKALLLGVIEAFFPLFANRPTKILFESEGEAAMAAKAYSRGFEIPTSCSFSGLSPSSLSDSDEVVFVVEPTNRPGSPVIVALEALLDACPGKTFVLFNPNLEPGGAGLGIRERDRRQSFLDSFRSAYIYLCLASLSRPALVPRELGSLHYQYETDRYRLLRCLLPEDGPGSLNRFLKRRIYATSLITPTAEAPPNFFSVQEWAGVRPGQEELSRAMQGAEAVLEGLVRKMSGEGPPPVETVEAAKDVLVEAARTRGVDPERVARAIGFLEKGSRKGKKGPEEKTAAAEELRRQIQGRWRLIFTTGTKGTQAAVGKINYFPVKAVQSFGVSSLPSSPSTSSSSLSTNYSNVIYLGSWPLVQVLGSFSCPENKKLEFKVESIKLGPLGFGSRGEGFFTFFYVDEAVAVARGQGGGLALWYREKEVEG</sequence>
<protein>
    <recommendedName>
        <fullName evidence="1">DUF1995 domain-containing protein</fullName>
    </recommendedName>
</protein>
<organism evidence="2 3">
    <name type="scientific">Nannochloropsis gaditana</name>
    <dbReference type="NCBI Taxonomy" id="72520"/>
    <lineage>
        <taxon>Eukaryota</taxon>
        <taxon>Sar</taxon>
        <taxon>Stramenopiles</taxon>
        <taxon>Ochrophyta</taxon>
        <taxon>Eustigmatophyceae</taxon>
        <taxon>Eustigmatales</taxon>
        <taxon>Monodopsidaceae</taxon>
        <taxon>Nannochloropsis</taxon>
    </lineage>
</organism>
<evidence type="ECO:0000259" key="1">
    <source>
        <dbReference type="Pfam" id="PF09353"/>
    </source>
</evidence>
<proteinExistence type="predicted"/>
<dbReference type="PANTHER" id="PTHR35690">
    <property type="entry name" value="OS01G0363500 PROTEIN"/>
    <property type="match status" value="1"/>
</dbReference>
<dbReference type="OrthoDB" id="44190at2759"/>
<feature type="domain" description="DUF1995" evidence="1">
    <location>
        <begin position="82"/>
        <end position="260"/>
    </location>
</feature>
<dbReference type="AlphaFoldDB" id="W7TSW6"/>
<name>W7TSW6_9STRA</name>
<accession>W7TSW6</accession>
<dbReference type="Pfam" id="PF09353">
    <property type="entry name" value="DUF1995"/>
    <property type="match status" value="1"/>
</dbReference>
<evidence type="ECO:0000313" key="3">
    <source>
        <dbReference type="Proteomes" id="UP000019335"/>
    </source>
</evidence>
<reference evidence="2 3" key="1">
    <citation type="journal article" date="2014" name="Mol. Plant">
        <title>Chromosome Scale Genome Assembly and Transcriptome Profiling of Nannochloropsis gaditana in Nitrogen Depletion.</title>
        <authorList>
            <person name="Corteggiani Carpinelli E."/>
            <person name="Telatin A."/>
            <person name="Vitulo N."/>
            <person name="Forcato C."/>
            <person name="D'Angelo M."/>
            <person name="Schiavon R."/>
            <person name="Vezzi A."/>
            <person name="Giacometti G.M."/>
            <person name="Morosinotto T."/>
            <person name="Valle G."/>
        </authorList>
    </citation>
    <scope>NUCLEOTIDE SEQUENCE [LARGE SCALE GENOMIC DNA]</scope>
    <source>
        <strain evidence="2 3">B-31</strain>
    </source>
</reference>
<dbReference type="Proteomes" id="UP000019335">
    <property type="component" value="Chromosome 16"/>
</dbReference>